<dbReference type="Proteomes" id="UP000037035">
    <property type="component" value="Unassembled WGS sequence"/>
</dbReference>
<organism evidence="3 4">
    <name type="scientific">Puccinia sorghi</name>
    <dbReference type="NCBI Taxonomy" id="27349"/>
    <lineage>
        <taxon>Eukaryota</taxon>
        <taxon>Fungi</taxon>
        <taxon>Dikarya</taxon>
        <taxon>Basidiomycota</taxon>
        <taxon>Pucciniomycotina</taxon>
        <taxon>Pucciniomycetes</taxon>
        <taxon>Pucciniales</taxon>
        <taxon>Pucciniaceae</taxon>
        <taxon>Puccinia</taxon>
    </lineage>
</organism>
<dbReference type="InterPro" id="IPR005162">
    <property type="entry name" value="Retrotrans_gag_dom"/>
</dbReference>
<comment type="caution">
    <text evidence="3">The sequence shown here is derived from an EMBL/GenBank/DDBJ whole genome shotgun (WGS) entry which is preliminary data.</text>
</comment>
<feature type="compositionally biased region" description="Polar residues" evidence="1">
    <location>
        <begin position="58"/>
        <end position="71"/>
    </location>
</feature>
<proteinExistence type="predicted"/>
<accession>A0A0L6VN93</accession>
<protein>
    <recommendedName>
        <fullName evidence="2">Retrotransposon gag domain-containing protein</fullName>
    </recommendedName>
</protein>
<name>A0A0L6VN93_9BASI</name>
<evidence type="ECO:0000313" key="3">
    <source>
        <dbReference type="EMBL" id="KNZ62228.1"/>
    </source>
</evidence>
<dbReference type="AlphaFoldDB" id="A0A0L6VN93"/>
<feature type="non-terminal residue" evidence="3">
    <location>
        <position position="1"/>
    </location>
</feature>
<feature type="region of interest" description="Disordered" evidence="1">
    <location>
        <begin position="49"/>
        <end position="71"/>
    </location>
</feature>
<dbReference type="Pfam" id="PF03732">
    <property type="entry name" value="Retrotrans_gag"/>
    <property type="match status" value="1"/>
</dbReference>
<dbReference type="VEuPathDB" id="FungiDB:VP01_1298g1"/>
<evidence type="ECO:0000313" key="4">
    <source>
        <dbReference type="Proteomes" id="UP000037035"/>
    </source>
</evidence>
<feature type="domain" description="Retrotransposon gag" evidence="2">
    <location>
        <begin position="3"/>
        <end position="61"/>
    </location>
</feature>
<reference evidence="3 4" key="1">
    <citation type="submission" date="2015-08" db="EMBL/GenBank/DDBJ databases">
        <title>Next Generation Sequencing and Analysis of the Genome of Puccinia sorghi L Schw, the Causal Agent of Maize Common Rust.</title>
        <authorList>
            <person name="Rochi L."/>
            <person name="Burguener G."/>
            <person name="Darino M."/>
            <person name="Turjanski A."/>
            <person name="Kreff E."/>
            <person name="Dieguez M.J."/>
            <person name="Sacco F."/>
        </authorList>
    </citation>
    <scope>NUCLEOTIDE SEQUENCE [LARGE SCALE GENOMIC DNA]</scope>
    <source>
        <strain evidence="3 4">RO10H11247</strain>
    </source>
</reference>
<sequence length="71" mass="8139">PLDWTDFLKDLEASFFDHNRQQQAQVALQNIRQTGTVLNYTQDFNQHTRNTGWPDASLMTTSNLTPSGPCR</sequence>
<evidence type="ECO:0000259" key="2">
    <source>
        <dbReference type="Pfam" id="PF03732"/>
    </source>
</evidence>
<gene>
    <name evidence="3" type="ORF">VP01_1298g1</name>
</gene>
<keyword evidence="4" id="KW-1185">Reference proteome</keyword>
<evidence type="ECO:0000256" key="1">
    <source>
        <dbReference type="SAM" id="MobiDB-lite"/>
    </source>
</evidence>
<dbReference type="OrthoDB" id="1432677at2759"/>
<dbReference type="EMBL" id="LAVV01003320">
    <property type="protein sequence ID" value="KNZ62228.1"/>
    <property type="molecule type" value="Genomic_DNA"/>
</dbReference>